<name>A0A9N9AJP6_FUNMO</name>
<dbReference type="Proteomes" id="UP000789375">
    <property type="component" value="Unassembled WGS sequence"/>
</dbReference>
<protein>
    <submittedName>
        <fullName evidence="1">4391_t:CDS:1</fullName>
    </submittedName>
</protein>
<evidence type="ECO:0000313" key="2">
    <source>
        <dbReference type="Proteomes" id="UP000789375"/>
    </source>
</evidence>
<sequence>MRVNAYFVGDIYKEIYMALKKKADTLIHFITYFIRIQFFTNVLSKVLPELHNLKVLNLDILDYKLKYQLNISRFQHLEVLQTGYITIDTVNCLIKSSGGCLKKILIGDFETYNDNLYDDSLLLIRTVRENCPLIECLSLVFITSDDHFIELERLLRTCQYLKVLILETIADFDEDETITYEQRGLAGEKLLNVLIKSTPINLSVIGIFDEYFSINILGEFLENWRGRQALSILTSNNEYENEEFAKLIDKYKEEGVIKKFSDSDVQSIIDNYGI</sequence>
<dbReference type="EMBL" id="CAJVPP010001066">
    <property type="protein sequence ID" value="CAG8531992.1"/>
    <property type="molecule type" value="Genomic_DNA"/>
</dbReference>
<organism evidence="1 2">
    <name type="scientific">Funneliformis mosseae</name>
    <name type="common">Endomycorrhizal fungus</name>
    <name type="synonym">Glomus mosseae</name>
    <dbReference type="NCBI Taxonomy" id="27381"/>
    <lineage>
        <taxon>Eukaryota</taxon>
        <taxon>Fungi</taxon>
        <taxon>Fungi incertae sedis</taxon>
        <taxon>Mucoromycota</taxon>
        <taxon>Glomeromycotina</taxon>
        <taxon>Glomeromycetes</taxon>
        <taxon>Glomerales</taxon>
        <taxon>Glomeraceae</taxon>
        <taxon>Funneliformis</taxon>
    </lineage>
</organism>
<dbReference type="AlphaFoldDB" id="A0A9N9AJP6"/>
<comment type="caution">
    <text evidence="1">The sequence shown here is derived from an EMBL/GenBank/DDBJ whole genome shotgun (WGS) entry which is preliminary data.</text>
</comment>
<evidence type="ECO:0000313" key="1">
    <source>
        <dbReference type="EMBL" id="CAG8531992.1"/>
    </source>
</evidence>
<proteinExistence type="predicted"/>
<accession>A0A9N9AJP6</accession>
<gene>
    <name evidence="1" type="ORF">FMOSSE_LOCUS5554</name>
</gene>
<reference evidence="1" key="1">
    <citation type="submission" date="2021-06" db="EMBL/GenBank/DDBJ databases">
        <authorList>
            <person name="Kallberg Y."/>
            <person name="Tangrot J."/>
            <person name="Rosling A."/>
        </authorList>
    </citation>
    <scope>NUCLEOTIDE SEQUENCE</scope>
    <source>
        <strain evidence="1">87-6 pot B 2015</strain>
    </source>
</reference>
<keyword evidence="2" id="KW-1185">Reference proteome</keyword>